<dbReference type="InterPro" id="IPR025680">
    <property type="entry name" value="DddI"/>
</dbReference>
<gene>
    <name evidence="1" type="ORF">E5082_13770</name>
</gene>
<accession>A0A4Z1DKT8</accession>
<comment type="caution">
    <text evidence="1">The sequence shown here is derived from an EMBL/GenBank/DDBJ whole genome shotgun (WGS) entry which is preliminary data.</text>
</comment>
<proteinExistence type="predicted"/>
<reference evidence="1 2" key="1">
    <citation type="submission" date="2019-04" db="EMBL/GenBank/DDBJ databases">
        <title>Streptomyces sp. nov. Bv016 isolated from bark of Buahinia variegata.</title>
        <authorList>
            <person name="Kanchanasin P."/>
            <person name="Tanasupawat S."/>
            <person name="Yuki M."/>
            <person name="Kudo T."/>
        </authorList>
    </citation>
    <scope>NUCLEOTIDE SEQUENCE [LARGE SCALE GENOMIC DNA]</scope>
    <source>
        <strain evidence="1 2">JCM 4765</strain>
    </source>
</reference>
<dbReference type="EMBL" id="SRRU01000004">
    <property type="protein sequence ID" value="TGN83904.1"/>
    <property type="molecule type" value="Genomic_DNA"/>
</dbReference>
<dbReference type="Pfam" id="PF14430">
    <property type="entry name" value="Imm1"/>
    <property type="match status" value="1"/>
</dbReference>
<keyword evidence="2" id="KW-1185">Reference proteome</keyword>
<protein>
    <submittedName>
        <fullName evidence="1">Uncharacterized protein</fullName>
    </submittedName>
</protein>
<sequence length="177" mass="19674">MALKILGDKPEYLETEIEMQQYLDSIFLRGSHPESFVNVDFQVVQDTSVDRVAHHALSVPDNVLSIGIDHSTEYGGILWYCDGGLVDRVTKSAGADVATNAWVSLNENPPETDPRILADPSCPSFFDRVSALPLITVRSTIEEYFCEGNGFRPKLIQWAKGHFTGELYTEAEGAEQH</sequence>
<dbReference type="RefSeq" id="WP_135791527.1">
    <property type="nucleotide sequence ID" value="NZ_BNBQ01000004.1"/>
</dbReference>
<dbReference type="AlphaFoldDB" id="A0A4Z1DKT8"/>
<evidence type="ECO:0000313" key="2">
    <source>
        <dbReference type="Proteomes" id="UP000298513"/>
    </source>
</evidence>
<evidence type="ECO:0000313" key="1">
    <source>
        <dbReference type="EMBL" id="TGN83904.1"/>
    </source>
</evidence>
<dbReference type="Proteomes" id="UP000298513">
    <property type="component" value="Unassembled WGS sequence"/>
</dbReference>
<organism evidence="1 2">
    <name type="scientific">Streptomyces griseoluteus</name>
    <dbReference type="NCBI Taxonomy" id="29306"/>
    <lineage>
        <taxon>Bacteria</taxon>
        <taxon>Bacillati</taxon>
        <taxon>Actinomycetota</taxon>
        <taxon>Actinomycetes</taxon>
        <taxon>Kitasatosporales</taxon>
        <taxon>Streptomycetaceae</taxon>
        <taxon>Streptomyces</taxon>
    </lineage>
</organism>
<name>A0A4Z1DKT8_STRGP</name>
<dbReference type="GeneID" id="91531004"/>